<feature type="region of interest" description="Disordered" evidence="1">
    <location>
        <begin position="47"/>
        <end position="88"/>
    </location>
</feature>
<dbReference type="PROSITE" id="PS51257">
    <property type="entry name" value="PROKAR_LIPOPROTEIN"/>
    <property type="match status" value="1"/>
</dbReference>
<evidence type="ECO:0000313" key="3">
    <source>
        <dbReference type="EMBL" id="MBX7487169.1"/>
    </source>
</evidence>
<feature type="signal peptide" evidence="2">
    <location>
        <begin position="1"/>
        <end position="18"/>
    </location>
</feature>
<protein>
    <recommendedName>
        <fullName evidence="5">Secreted protein</fullName>
    </recommendedName>
</protein>
<organism evidence="3 4">
    <name type="scientific">Qipengyuania pacifica</name>
    <dbReference type="NCBI Taxonomy" id="2860199"/>
    <lineage>
        <taxon>Bacteria</taxon>
        <taxon>Pseudomonadati</taxon>
        <taxon>Pseudomonadota</taxon>
        <taxon>Alphaproteobacteria</taxon>
        <taxon>Sphingomonadales</taxon>
        <taxon>Erythrobacteraceae</taxon>
        <taxon>Qipengyuania</taxon>
    </lineage>
</organism>
<feature type="chain" id="PRO_5046898707" description="Secreted protein" evidence="2">
    <location>
        <begin position="19"/>
        <end position="88"/>
    </location>
</feature>
<name>A0ABS7JAX0_9SPHN</name>
<accession>A0ABS7JAX0</accession>
<sequence length="88" mass="8917">MKRLVPLLAALTALSACSGYDDDQPVEAVSQSEAEALDDAAEMIEQRRLPDDAVPSAGDGTLAADAEDAMPAGADTRATGGPENGATE</sequence>
<dbReference type="EMBL" id="JAIGNQ010000001">
    <property type="protein sequence ID" value="MBX7487169.1"/>
    <property type="molecule type" value="Genomic_DNA"/>
</dbReference>
<keyword evidence="2" id="KW-0732">Signal</keyword>
<evidence type="ECO:0000256" key="2">
    <source>
        <dbReference type="SAM" id="SignalP"/>
    </source>
</evidence>
<keyword evidence="4" id="KW-1185">Reference proteome</keyword>
<comment type="caution">
    <text evidence="3">The sequence shown here is derived from an EMBL/GenBank/DDBJ whole genome shotgun (WGS) entry which is preliminary data.</text>
</comment>
<reference evidence="3 4" key="1">
    <citation type="submission" date="2021-08" db="EMBL/GenBank/DDBJ databases">
        <title>Comparative Genomics Analysis of the Genus Qipengyuania Reveals Extensive Genetic Diversity and Metabolic Versatility, Including the Description of Fifteen Novel Species.</title>
        <authorList>
            <person name="Liu Y."/>
        </authorList>
    </citation>
    <scope>NUCLEOTIDE SEQUENCE [LARGE SCALE GENOMIC DNA]</scope>
    <source>
        <strain evidence="3 4">GH25</strain>
    </source>
</reference>
<evidence type="ECO:0008006" key="5">
    <source>
        <dbReference type="Google" id="ProtNLM"/>
    </source>
</evidence>
<proteinExistence type="predicted"/>
<evidence type="ECO:0000256" key="1">
    <source>
        <dbReference type="SAM" id="MobiDB-lite"/>
    </source>
</evidence>
<gene>
    <name evidence="3" type="ORF">K3177_01450</name>
</gene>
<evidence type="ECO:0000313" key="4">
    <source>
        <dbReference type="Proteomes" id="UP000776651"/>
    </source>
</evidence>
<dbReference type="Proteomes" id="UP000776651">
    <property type="component" value="Unassembled WGS sequence"/>
</dbReference>
<dbReference type="RefSeq" id="WP_221596548.1">
    <property type="nucleotide sequence ID" value="NZ_JAIGNQ010000001.1"/>
</dbReference>